<reference evidence="10" key="1">
    <citation type="submission" date="2016-10" db="EMBL/GenBank/DDBJ databases">
        <authorList>
            <person name="Varghese N."/>
            <person name="Submissions S."/>
        </authorList>
    </citation>
    <scope>NUCLEOTIDE SEQUENCE [LARGE SCALE GENOMIC DNA]</scope>
    <source>
        <strain evidence="10">DSM 1565</strain>
    </source>
</reference>
<comment type="similarity">
    <text evidence="2 5">Belongs to the acyl-CoA dehydrogenase family.</text>
</comment>
<evidence type="ECO:0000259" key="6">
    <source>
        <dbReference type="Pfam" id="PF00441"/>
    </source>
</evidence>
<evidence type="ECO:0000256" key="1">
    <source>
        <dbReference type="ARBA" id="ARBA00001974"/>
    </source>
</evidence>
<dbReference type="Proteomes" id="UP000199423">
    <property type="component" value="Unassembled WGS sequence"/>
</dbReference>
<evidence type="ECO:0000313" key="10">
    <source>
        <dbReference type="Proteomes" id="UP000199423"/>
    </source>
</evidence>
<dbReference type="Pfam" id="PF02770">
    <property type="entry name" value="Acyl-CoA_dh_M"/>
    <property type="match status" value="1"/>
</dbReference>
<gene>
    <name evidence="9" type="ORF">SAMN04488557_3702</name>
</gene>
<dbReference type="InterPro" id="IPR009075">
    <property type="entry name" value="AcylCo_DH/oxidase_C"/>
</dbReference>
<dbReference type="InterPro" id="IPR006091">
    <property type="entry name" value="Acyl-CoA_Oxase/DH_mid-dom"/>
</dbReference>
<evidence type="ECO:0000256" key="4">
    <source>
        <dbReference type="ARBA" id="ARBA00022827"/>
    </source>
</evidence>
<keyword evidence="3 5" id="KW-0285">Flavoprotein</keyword>
<name>A0A1I7NV29_9HYPH</name>
<evidence type="ECO:0000256" key="5">
    <source>
        <dbReference type="RuleBase" id="RU362125"/>
    </source>
</evidence>
<feature type="domain" description="Acyl-CoA oxidase/dehydrogenase middle" evidence="7">
    <location>
        <begin position="201"/>
        <end position="297"/>
    </location>
</feature>
<dbReference type="InterPro" id="IPR009100">
    <property type="entry name" value="AcylCoA_DH/oxidase_NM_dom_sf"/>
</dbReference>
<dbReference type="Gene3D" id="2.40.110.20">
    <property type="match status" value="1"/>
</dbReference>
<evidence type="ECO:0000313" key="9">
    <source>
        <dbReference type="EMBL" id="SFV38504.1"/>
    </source>
</evidence>
<protein>
    <submittedName>
        <fullName evidence="9">Putative acyl-CoA dehydrogenase</fullName>
    </submittedName>
</protein>
<dbReference type="PANTHER" id="PTHR42707:SF3">
    <property type="entry name" value="ACYL-COA DEHYDROGENASE AIDB-RELATED"/>
    <property type="match status" value="1"/>
</dbReference>
<dbReference type="SUPFAM" id="SSF47203">
    <property type="entry name" value="Acyl-CoA dehydrogenase C-terminal domain-like"/>
    <property type="match status" value="1"/>
</dbReference>
<comment type="cofactor">
    <cofactor evidence="1 5">
        <name>FAD</name>
        <dbReference type="ChEBI" id="CHEBI:57692"/>
    </cofactor>
</comment>
<keyword evidence="10" id="KW-1185">Reference proteome</keyword>
<dbReference type="PANTHER" id="PTHR42707">
    <property type="entry name" value="ACYL-COA DEHYDROGENASE"/>
    <property type="match status" value="1"/>
</dbReference>
<dbReference type="InterPro" id="IPR052904">
    <property type="entry name" value="Acyl-CoA_dehydrogenase-like"/>
</dbReference>
<organism evidence="9 10">
    <name type="scientific">Hyphomicrobium facile</name>
    <dbReference type="NCBI Taxonomy" id="51670"/>
    <lineage>
        <taxon>Bacteria</taxon>
        <taxon>Pseudomonadati</taxon>
        <taxon>Pseudomonadota</taxon>
        <taxon>Alphaproteobacteria</taxon>
        <taxon>Hyphomicrobiales</taxon>
        <taxon>Hyphomicrobiaceae</taxon>
        <taxon>Hyphomicrobium</taxon>
    </lineage>
</organism>
<feature type="domain" description="Acyl-CoA dehydrogenase/oxidase C-terminal" evidence="6">
    <location>
        <begin position="308"/>
        <end position="461"/>
    </location>
</feature>
<sequence>MPCSESGATDAVRFEVPDFEINEGRMLEVSNQPPPLENYDLFSSDPVLRAALVREHGGSALDDLSTLGRQLGTAEMIAAGAEANRNSPVLKSFDRYGHRIDEVEFHASWHKLLGLALNAGLHSGPWVKPRKGAHVTRAAGCYMLAQIESGVYCPVSMTYAAVATLSHSPPLAAEWLPRIYSRVYDPSFRPAAEKTSALIGMGMTENQGGSDLRANVTRAVPYASEGNRRFYRIKGHKWFMSAPMSDAFLILAQTGAGPSCFLVPRWTPEGKRNAIHIRRLKDKLGNRSNASSEVELDGAHGELVGEEGRGIPTIIEMGNYTRLDCAIGTSGLMRQGLAQAVHHARYRRAFQKLLIDQALMTNVLADLAIESEAATVLTMRLSRAYDENDEAALAFRRVVTPAAKFWICKRGPAFAAEAMEVLGGNGYVEEFNLARIYRETPLNSIWEGSGNVMCLDVLRALTRTPAAVAMLLDEVVEPATADPRLRAHLVRLQGEAKQLDEAGARSFVRDLVLALQAALLIRYSSADVADAFCATRLAGDGGAFGLLPAGTNARAIVDRAAPAFSR</sequence>
<dbReference type="GO" id="GO:0003995">
    <property type="term" value="F:acyl-CoA dehydrogenase activity"/>
    <property type="evidence" value="ECO:0007669"/>
    <property type="project" value="InterPro"/>
</dbReference>
<evidence type="ECO:0000256" key="2">
    <source>
        <dbReference type="ARBA" id="ARBA00009347"/>
    </source>
</evidence>
<accession>A0A1I7NV29</accession>
<dbReference type="PROSITE" id="PS00073">
    <property type="entry name" value="ACYL_COA_DH_2"/>
    <property type="match status" value="1"/>
</dbReference>
<evidence type="ECO:0000256" key="3">
    <source>
        <dbReference type="ARBA" id="ARBA00022630"/>
    </source>
</evidence>
<keyword evidence="5" id="KW-0560">Oxidoreductase</keyword>
<dbReference type="NCBIfam" id="NF008594">
    <property type="entry name" value="PRK11561.1"/>
    <property type="match status" value="1"/>
</dbReference>
<dbReference type="InterPro" id="IPR041504">
    <property type="entry name" value="AidB_N"/>
</dbReference>
<keyword evidence="4 5" id="KW-0274">FAD</keyword>
<dbReference type="STRING" id="51670.SAMN04488557_3702"/>
<dbReference type="SUPFAM" id="SSF56645">
    <property type="entry name" value="Acyl-CoA dehydrogenase NM domain-like"/>
    <property type="match status" value="1"/>
</dbReference>
<dbReference type="Gene3D" id="1.20.140.10">
    <property type="entry name" value="Butyryl-CoA Dehydrogenase, subunit A, domain 3"/>
    <property type="match status" value="1"/>
</dbReference>
<proteinExistence type="inferred from homology"/>
<dbReference type="InterPro" id="IPR036250">
    <property type="entry name" value="AcylCo_DH-like_C"/>
</dbReference>
<dbReference type="InterPro" id="IPR006089">
    <property type="entry name" value="Acyl-CoA_DH_CS"/>
</dbReference>
<feature type="domain" description="Adaptive response protein AidB N-terminal" evidence="8">
    <location>
        <begin position="31"/>
        <end position="186"/>
    </location>
</feature>
<dbReference type="EMBL" id="FPCH01000004">
    <property type="protein sequence ID" value="SFV38504.1"/>
    <property type="molecule type" value="Genomic_DNA"/>
</dbReference>
<dbReference type="Pfam" id="PF00441">
    <property type="entry name" value="Acyl-CoA_dh_1"/>
    <property type="match status" value="1"/>
</dbReference>
<dbReference type="AlphaFoldDB" id="A0A1I7NV29"/>
<evidence type="ECO:0000259" key="7">
    <source>
        <dbReference type="Pfam" id="PF02770"/>
    </source>
</evidence>
<dbReference type="Pfam" id="PF18158">
    <property type="entry name" value="AidB_N"/>
    <property type="match status" value="1"/>
</dbReference>
<evidence type="ECO:0000259" key="8">
    <source>
        <dbReference type="Pfam" id="PF18158"/>
    </source>
</evidence>
<dbReference type="Gene3D" id="6.10.250.600">
    <property type="match status" value="1"/>
</dbReference>